<keyword evidence="2" id="KW-1185">Reference proteome</keyword>
<reference evidence="1 2" key="1">
    <citation type="submission" date="2018-09" db="EMBL/GenBank/DDBJ databases">
        <title>Genomic Encyclopedia of Archaeal and Bacterial Type Strains, Phase II (KMG-II): from individual species to whole genera.</title>
        <authorList>
            <person name="Goeker M."/>
        </authorList>
    </citation>
    <scope>NUCLEOTIDE SEQUENCE [LARGE SCALE GENOMIC DNA]</scope>
    <source>
        <strain evidence="1 2">DSM 27148</strain>
    </source>
</reference>
<proteinExistence type="predicted"/>
<sequence length="531" mass="57835">MSFAILTHQASVVTAADTKILVVGVDGIINTAIDYASTPGIDKLIDNASYNMAGYGGLPAYSTSGWATMLTGVQSDKHGVTSADSFTGNQFDTYPSVVSRIKSLSSATVIASVVRDADINTELNADADYKFNYASDDEVLQKSLELLGQSDLDVEFVQFSGPQDAGAEVGYQLRKAQYVLAVQQIDDYIQQLQAAIESRDSYADESWAIFLVSTHGGTESGVATNNSLEEMNVPIILSGSDLDNKKLDAASMDAIANADNILKLNKGTSYTYVRVPIDGTALQGMDKFTIELWIKANTDNSSDPSIIGDKDWDSGGNPGFTICRSGTSWKINIANTKRERYDIGSGKSIEDETWHHLAVSFDKTNECNVYQDGELMTSSKLTYKATDDMTSPYNYICLAQDGTETYGGGSPNWSGSFNEVRIWTDVLSQETIQEYMYLRNIESSDHPNLASLDLYLKLDEVRGTTITDYSGNGHDGELVGSATERHPYYPVKLTDVSVNVLSLLGLSIDSSWGLEGNALKSNVPYRLFKVN</sequence>
<dbReference type="SUPFAM" id="SSF49899">
    <property type="entry name" value="Concanavalin A-like lectins/glucanases"/>
    <property type="match status" value="1"/>
</dbReference>
<evidence type="ECO:0000313" key="1">
    <source>
        <dbReference type="EMBL" id="RKD88258.1"/>
    </source>
</evidence>
<dbReference type="Gene3D" id="2.60.120.200">
    <property type="match status" value="1"/>
</dbReference>
<organism evidence="1 2">
    <name type="scientific">Mangrovibacterium diazotrophicum</name>
    <dbReference type="NCBI Taxonomy" id="1261403"/>
    <lineage>
        <taxon>Bacteria</taxon>
        <taxon>Pseudomonadati</taxon>
        <taxon>Bacteroidota</taxon>
        <taxon>Bacteroidia</taxon>
        <taxon>Marinilabiliales</taxon>
        <taxon>Prolixibacteraceae</taxon>
        <taxon>Mangrovibacterium</taxon>
    </lineage>
</organism>
<name>A0A419VYG4_9BACT</name>
<dbReference type="AlphaFoldDB" id="A0A419VYG4"/>
<dbReference type="GO" id="GO:0005975">
    <property type="term" value="P:carbohydrate metabolic process"/>
    <property type="evidence" value="ECO:0007669"/>
    <property type="project" value="UniProtKB-ARBA"/>
</dbReference>
<comment type="caution">
    <text evidence="1">The sequence shown here is derived from an EMBL/GenBank/DDBJ whole genome shotgun (WGS) entry which is preliminary data.</text>
</comment>
<dbReference type="Proteomes" id="UP000283387">
    <property type="component" value="Unassembled WGS sequence"/>
</dbReference>
<evidence type="ECO:0000313" key="2">
    <source>
        <dbReference type="Proteomes" id="UP000283387"/>
    </source>
</evidence>
<dbReference type="Gene3D" id="3.40.720.10">
    <property type="entry name" value="Alkaline Phosphatase, subunit A"/>
    <property type="match status" value="1"/>
</dbReference>
<gene>
    <name evidence="1" type="ORF">BC643_3403</name>
</gene>
<accession>A0A419VYG4</accession>
<dbReference type="InterPro" id="IPR013320">
    <property type="entry name" value="ConA-like_dom_sf"/>
</dbReference>
<dbReference type="Pfam" id="PF13385">
    <property type="entry name" value="Laminin_G_3"/>
    <property type="match status" value="1"/>
</dbReference>
<dbReference type="SUPFAM" id="SSF53649">
    <property type="entry name" value="Alkaline phosphatase-like"/>
    <property type="match status" value="1"/>
</dbReference>
<dbReference type="InterPro" id="IPR002591">
    <property type="entry name" value="Phosphodiest/P_Trfase"/>
</dbReference>
<protein>
    <submittedName>
        <fullName evidence="1">Type I phosphodiesterase/nucleotide pyrophosphatase</fullName>
    </submittedName>
</protein>
<dbReference type="GO" id="GO:0004553">
    <property type="term" value="F:hydrolase activity, hydrolyzing O-glycosyl compounds"/>
    <property type="evidence" value="ECO:0007669"/>
    <property type="project" value="UniProtKB-ARBA"/>
</dbReference>
<dbReference type="EMBL" id="RAPN01000002">
    <property type="protein sequence ID" value="RKD88258.1"/>
    <property type="molecule type" value="Genomic_DNA"/>
</dbReference>
<dbReference type="InterPro" id="IPR017850">
    <property type="entry name" value="Alkaline_phosphatase_core_sf"/>
</dbReference>
<dbReference type="Pfam" id="PF01663">
    <property type="entry name" value="Phosphodiest"/>
    <property type="match status" value="1"/>
</dbReference>